<dbReference type="GO" id="GO:0006310">
    <property type="term" value="P:DNA recombination"/>
    <property type="evidence" value="ECO:0007669"/>
    <property type="project" value="InterPro"/>
</dbReference>
<sequence length="127" mass="14415">MRKIVIPIAPVTKKNHQRIVRGRYGAPMVLPSAQYEAYQQAAAWHCKGGETIAEPVEVKCLFYMPTRRKVDLTNLLEAIDDILVYAGTLSDDNSSIIVSHDGSRVLYDKENPRTEVYITKYQEESKT</sequence>
<dbReference type="SUPFAM" id="SSF103084">
    <property type="entry name" value="Holliday junction resolvase RusA"/>
    <property type="match status" value="1"/>
</dbReference>
<dbReference type="Gene3D" id="3.30.1330.70">
    <property type="entry name" value="Holliday junction resolvase RusA"/>
    <property type="match status" value="1"/>
</dbReference>
<organism evidence="1">
    <name type="scientific">Siphoviridae sp. ctFBb37</name>
    <dbReference type="NCBI Taxonomy" id="2827565"/>
    <lineage>
        <taxon>Viruses</taxon>
        <taxon>Duplodnaviria</taxon>
        <taxon>Heunggongvirae</taxon>
        <taxon>Uroviricota</taxon>
        <taxon>Caudoviricetes</taxon>
    </lineage>
</organism>
<dbReference type="InterPro" id="IPR036614">
    <property type="entry name" value="RusA-like_sf"/>
</dbReference>
<protein>
    <submittedName>
        <fullName evidence="1">Endodeoxyribonuclease RusA</fullName>
    </submittedName>
</protein>
<dbReference type="Pfam" id="PF05866">
    <property type="entry name" value="RusA"/>
    <property type="match status" value="1"/>
</dbReference>
<proteinExistence type="predicted"/>
<name>A0A8S5RS08_9CAUD</name>
<reference evidence="1" key="1">
    <citation type="journal article" date="2021" name="Proc. Natl. Acad. Sci. U.S.A.">
        <title>A Catalog of Tens of Thousands of Viruses from Human Metagenomes Reveals Hidden Associations with Chronic Diseases.</title>
        <authorList>
            <person name="Tisza M.J."/>
            <person name="Buck C.B."/>
        </authorList>
    </citation>
    <scope>NUCLEOTIDE SEQUENCE</scope>
    <source>
        <strain evidence="1">CtFBb37</strain>
    </source>
</reference>
<dbReference type="GO" id="GO:0000287">
    <property type="term" value="F:magnesium ion binding"/>
    <property type="evidence" value="ECO:0007669"/>
    <property type="project" value="InterPro"/>
</dbReference>
<dbReference type="GO" id="GO:0006281">
    <property type="term" value="P:DNA repair"/>
    <property type="evidence" value="ECO:0007669"/>
    <property type="project" value="InterPro"/>
</dbReference>
<evidence type="ECO:0000313" key="1">
    <source>
        <dbReference type="EMBL" id="DAE92271.1"/>
    </source>
</evidence>
<dbReference type="EMBL" id="BK057796">
    <property type="protein sequence ID" value="DAE92271.1"/>
    <property type="molecule type" value="Genomic_DNA"/>
</dbReference>
<accession>A0A8S5RS08</accession>
<dbReference type="InterPro" id="IPR008822">
    <property type="entry name" value="Endonuclease_RusA-like"/>
</dbReference>